<keyword evidence="1" id="KW-0812">Transmembrane</keyword>
<feature type="transmembrane region" description="Helical" evidence="1">
    <location>
        <begin position="14"/>
        <end position="35"/>
    </location>
</feature>
<dbReference type="EMBL" id="KN833801">
    <property type="protein sequence ID" value="KIK18585.1"/>
    <property type="molecule type" value="Genomic_DNA"/>
</dbReference>
<name>A0A0C9Y1M0_9AGAM</name>
<dbReference type="PANTHER" id="PTHR40465">
    <property type="entry name" value="CHROMOSOME 1, WHOLE GENOME SHOTGUN SEQUENCE"/>
    <property type="match status" value="1"/>
</dbReference>
<evidence type="ECO:0000313" key="3">
    <source>
        <dbReference type="Proteomes" id="UP000054018"/>
    </source>
</evidence>
<dbReference type="AlphaFoldDB" id="A0A0C9Y1M0"/>
<dbReference type="PANTHER" id="PTHR40465:SF1">
    <property type="entry name" value="DUF6534 DOMAIN-CONTAINING PROTEIN"/>
    <property type="match status" value="1"/>
</dbReference>
<feature type="transmembrane region" description="Helical" evidence="1">
    <location>
        <begin position="47"/>
        <end position="72"/>
    </location>
</feature>
<reference evidence="3" key="2">
    <citation type="submission" date="2015-01" db="EMBL/GenBank/DDBJ databases">
        <title>Evolutionary Origins and Diversification of the Mycorrhizal Mutualists.</title>
        <authorList>
            <consortium name="DOE Joint Genome Institute"/>
            <consortium name="Mycorrhizal Genomics Consortium"/>
            <person name="Kohler A."/>
            <person name="Kuo A."/>
            <person name="Nagy L.G."/>
            <person name="Floudas D."/>
            <person name="Copeland A."/>
            <person name="Barry K.W."/>
            <person name="Cichocki N."/>
            <person name="Veneault-Fourrey C."/>
            <person name="LaButti K."/>
            <person name="Lindquist E.A."/>
            <person name="Lipzen A."/>
            <person name="Lundell T."/>
            <person name="Morin E."/>
            <person name="Murat C."/>
            <person name="Riley R."/>
            <person name="Ohm R."/>
            <person name="Sun H."/>
            <person name="Tunlid A."/>
            <person name="Henrissat B."/>
            <person name="Grigoriev I.V."/>
            <person name="Hibbett D.S."/>
            <person name="Martin F."/>
        </authorList>
    </citation>
    <scope>NUCLEOTIDE SEQUENCE [LARGE SCALE GENOMIC DNA]</scope>
    <source>
        <strain evidence="3">441</strain>
    </source>
</reference>
<dbReference type="SUPFAM" id="SSF56574">
    <property type="entry name" value="Serpins"/>
    <property type="match status" value="1"/>
</dbReference>
<keyword evidence="1" id="KW-0472">Membrane</keyword>
<evidence type="ECO:0000256" key="1">
    <source>
        <dbReference type="SAM" id="Phobius"/>
    </source>
</evidence>
<keyword evidence="3" id="KW-1185">Reference proteome</keyword>
<dbReference type="OrthoDB" id="2971182at2759"/>
<organism evidence="2 3">
    <name type="scientific">Pisolithus microcarpus 441</name>
    <dbReference type="NCBI Taxonomy" id="765257"/>
    <lineage>
        <taxon>Eukaryota</taxon>
        <taxon>Fungi</taxon>
        <taxon>Dikarya</taxon>
        <taxon>Basidiomycota</taxon>
        <taxon>Agaricomycotina</taxon>
        <taxon>Agaricomycetes</taxon>
        <taxon>Agaricomycetidae</taxon>
        <taxon>Boletales</taxon>
        <taxon>Sclerodermatineae</taxon>
        <taxon>Pisolithaceae</taxon>
        <taxon>Pisolithus</taxon>
    </lineage>
</organism>
<dbReference type="Proteomes" id="UP000054018">
    <property type="component" value="Unassembled WGS sequence"/>
</dbReference>
<dbReference type="InterPro" id="IPR036186">
    <property type="entry name" value="Serpin_sf"/>
</dbReference>
<keyword evidence="1" id="KW-1133">Transmembrane helix</keyword>
<dbReference type="HOGENOM" id="CLU_046025_5_1_1"/>
<feature type="transmembrane region" description="Helical" evidence="1">
    <location>
        <begin position="121"/>
        <end position="141"/>
    </location>
</feature>
<gene>
    <name evidence="2" type="ORF">PISMIDRAFT_180482</name>
</gene>
<proteinExistence type="predicted"/>
<accession>A0A0C9Y1M0</accession>
<protein>
    <submittedName>
        <fullName evidence="2">Uncharacterized protein</fullName>
    </submittedName>
</protein>
<sequence length="217" mass="24488">MADVSTALKWGPGFAGMSIGLAMYGVSICQYLFYTMAFPRDKRLVKCVALLVFVLDTVNTLTCLSFYCRTLILCRWKTSYTCTLQLPWDLSANLVSRFMVSFIVQCFYAHRIWMICGRSKLLTSIVLFVALAAIVFGVLLLQDLYTARNDGNFFYSPYSLVNALASTICDGLITTSIYLSLRRSRSGLLRLLPIQSRKENCITKLNVIFVHMGMITL</sequence>
<reference evidence="2 3" key="1">
    <citation type="submission" date="2014-04" db="EMBL/GenBank/DDBJ databases">
        <authorList>
            <consortium name="DOE Joint Genome Institute"/>
            <person name="Kuo A."/>
            <person name="Kohler A."/>
            <person name="Costa M.D."/>
            <person name="Nagy L.G."/>
            <person name="Floudas D."/>
            <person name="Copeland A."/>
            <person name="Barry K.W."/>
            <person name="Cichocki N."/>
            <person name="Veneault-Fourrey C."/>
            <person name="LaButti K."/>
            <person name="Lindquist E.A."/>
            <person name="Lipzen A."/>
            <person name="Lundell T."/>
            <person name="Morin E."/>
            <person name="Murat C."/>
            <person name="Sun H."/>
            <person name="Tunlid A."/>
            <person name="Henrissat B."/>
            <person name="Grigoriev I.V."/>
            <person name="Hibbett D.S."/>
            <person name="Martin F."/>
            <person name="Nordberg H.P."/>
            <person name="Cantor M.N."/>
            <person name="Hua S.X."/>
        </authorList>
    </citation>
    <scope>NUCLEOTIDE SEQUENCE [LARGE SCALE GENOMIC DNA]</scope>
    <source>
        <strain evidence="2 3">441</strain>
    </source>
</reference>
<evidence type="ECO:0000313" key="2">
    <source>
        <dbReference type="EMBL" id="KIK18585.1"/>
    </source>
</evidence>
<feature type="transmembrane region" description="Helical" evidence="1">
    <location>
        <begin position="161"/>
        <end position="181"/>
    </location>
</feature>